<dbReference type="NCBIfam" id="TIGR00066">
    <property type="entry name" value="g_glut_trans"/>
    <property type="match status" value="1"/>
</dbReference>
<dbReference type="GO" id="GO:0006750">
    <property type="term" value="P:glutathione biosynthetic process"/>
    <property type="evidence" value="ECO:0007669"/>
    <property type="project" value="UniProtKB-KW"/>
</dbReference>
<evidence type="ECO:0000256" key="2">
    <source>
        <dbReference type="ARBA" id="ARBA00001089"/>
    </source>
</evidence>
<feature type="chain" id="PRO_5019159060" description="Glutathione hydrolase proenzyme" evidence="12">
    <location>
        <begin position="23"/>
        <end position="579"/>
    </location>
</feature>
<comment type="pathway">
    <text evidence="11">Sulfur metabolism; glutathione metabolism.</text>
</comment>
<keyword evidence="5 11" id="KW-0378">Hydrolase</keyword>
<evidence type="ECO:0000256" key="9">
    <source>
        <dbReference type="PIRSR" id="PIRSR600101-1"/>
    </source>
</evidence>
<dbReference type="InterPro" id="IPR043138">
    <property type="entry name" value="GGT_lsub"/>
</dbReference>
<organism evidence="13 14">
    <name type="scientific">Arsenicitalea aurantiaca</name>
    <dbReference type="NCBI Taxonomy" id="1783274"/>
    <lineage>
        <taxon>Bacteria</taxon>
        <taxon>Pseudomonadati</taxon>
        <taxon>Pseudomonadota</taxon>
        <taxon>Alphaproteobacteria</taxon>
        <taxon>Hyphomicrobiales</taxon>
        <taxon>Devosiaceae</taxon>
        <taxon>Arsenicitalea</taxon>
    </lineage>
</organism>
<dbReference type="InterPro" id="IPR000101">
    <property type="entry name" value="GGT_peptidase"/>
</dbReference>
<comment type="caution">
    <text evidence="13">The sequence shown here is derived from an EMBL/GenBank/DDBJ whole genome shotgun (WGS) entry which is preliminary data.</text>
</comment>
<reference evidence="13 14" key="1">
    <citation type="journal article" date="2016" name="Int. J. Syst. Evol. Microbiol.">
        <title>Arsenicitalea aurantiaca gen. nov., sp. nov., a new member of the family Hyphomicrobiaceae, isolated from high-arsenic sediment.</title>
        <authorList>
            <person name="Mu Y."/>
            <person name="Zhou L."/>
            <person name="Zeng X.C."/>
            <person name="Liu L."/>
            <person name="Pan Y."/>
            <person name="Chen X."/>
            <person name="Wang J."/>
            <person name="Li S."/>
            <person name="Li W.J."/>
            <person name="Wang Y."/>
        </authorList>
    </citation>
    <scope>NUCLEOTIDE SEQUENCE [LARGE SCALE GENOMIC DNA]</scope>
    <source>
        <strain evidence="13 14">42-50</strain>
    </source>
</reference>
<comment type="subunit">
    <text evidence="11">This enzyme consists of two polypeptide chains, which are synthesized in precursor form from a single polypeptide.</text>
</comment>
<comment type="catalytic activity">
    <reaction evidence="2 11">
        <text>glutathione + H2O = L-cysteinylglycine + L-glutamate</text>
        <dbReference type="Rhea" id="RHEA:28807"/>
        <dbReference type="ChEBI" id="CHEBI:15377"/>
        <dbReference type="ChEBI" id="CHEBI:29985"/>
        <dbReference type="ChEBI" id="CHEBI:57925"/>
        <dbReference type="ChEBI" id="CHEBI:61694"/>
        <dbReference type="EC" id="3.4.19.13"/>
    </reaction>
</comment>
<feature type="binding site" evidence="10">
    <location>
        <position position="440"/>
    </location>
    <ligand>
        <name>L-glutamate</name>
        <dbReference type="ChEBI" id="CHEBI:29985"/>
    </ligand>
</feature>
<evidence type="ECO:0000256" key="3">
    <source>
        <dbReference type="ARBA" id="ARBA00009381"/>
    </source>
</evidence>
<dbReference type="Pfam" id="PF01019">
    <property type="entry name" value="G_glu_transpept"/>
    <property type="match status" value="1"/>
</dbReference>
<name>A0A433XBC9_9HYPH</name>
<dbReference type="InterPro" id="IPR051792">
    <property type="entry name" value="GGT_bact"/>
</dbReference>
<dbReference type="EMBL" id="RZNJ01000003">
    <property type="protein sequence ID" value="RUT31389.1"/>
    <property type="molecule type" value="Genomic_DNA"/>
</dbReference>
<dbReference type="GO" id="GO:0103068">
    <property type="term" value="F:leukotriene C4 gamma-glutamyl transferase activity"/>
    <property type="evidence" value="ECO:0007669"/>
    <property type="project" value="UniProtKB-EC"/>
</dbReference>
<dbReference type="Gene3D" id="3.60.20.40">
    <property type="match status" value="1"/>
</dbReference>
<evidence type="ECO:0000256" key="7">
    <source>
        <dbReference type="ARBA" id="ARBA00023315"/>
    </source>
</evidence>
<keyword evidence="4 11" id="KW-0808">Transferase</keyword>
<feature type="signal peptide" evidence="12">
    <location>
        <begin position="1"/>
        <end position="22"/>
    </location>
</feature>
<dbReference type="PANTHER" id="PTHR43199:SF1">
    <property type="entry name" value="GLUTATHIONE HYDROLASE PROENZYME"/>
    <property type="match status" value="1"/>
</dbReference>
<evidence type="ECO:0000256" key="5">
    <source>
        <dbReference type="ARBA" id="ARBA00022801"/>
    </source>
</evidence>
<evidence type="ECO:0000256" key="8">
    <source>
        <dbReference type="ARBA" id="ARBA00047417"/>
    </source>
</evidence>
<evidence type="ECO:0000313" key="13">
    <source>
        <dbReference type="EMBL" id="RUT31389.1"/>
    </source>
</evidence>
<comment type="PTM">
    <text evidence="11">Cleaved by autocatalysis into a large and a small subunit.</text>
</comment>
<feature type="active site" description="Nucleophile" evidence="9">
    <location>
        <position position="400"/>
    </location>
</feature>
<comment type="catalytic activity">
    <reaction evidence="8 11">
        <text>an N-terminal (5-L-glutamyl)-[peptide] + an alpha-amino acid = 5-L-glutamyl amino acid + an N-terminal L-alpha-aminoacyl-[peptide]</text>
        <dbReference type="Rhea" id="RHEA:23904"/>
        <dbReference type="Rhea" id="RHEA-COMP:9780"/>
        <dbReference type="Rhea" id="RHEA-COMP:9795"/>
        <dbReference type="ChEBI" id="CHEBI:77644"/>
        <dbReference type="ChEBI" id="CHEBI:78597"/>
        <dbReference type="ChEBI" id="CHEBI:78599"/>
        <dbReference type="ChEBI" id="CHEBI:78608"/>
        <dbReference type="EC" id="2.3.2.2"/>
    </reaction>
</comment>
<dbReference type="RefSeq" id="WP_127188634.1">
    <property type="nucleotide sequence ID" value="NZ_RZNJ01000003.1"/>
</dbReference>
<dbReference type="PANTHER" id="PTHR43199">
    <property type="entry name" value="GLUTATHIONE HYDROLASE"/>
    <property type="match status" value="1"/>
</dbReference>
<dbReference type="InterPro" id="IPR043137">
    <property type="entry name" value="GGT_ssub_C"/>
</dbReference>
<protein>
    <recommendedName>
        <fullName evidence="11">Glutathione hydrolase proenzyme</fullName>
        <ecNumber evidence="11">2.3.2.2</ecNumber>
        <ecNumber evidence="11">3.4.19.13</ecNumber>
    </recommendedName>
    <component>
        <recommendedName>
            <fullName evidence="11">Glutathione hydrolase large chain</fullName>
        </recommendedName>
    </component>
    <component>
        <recommendedName>
            <fullName evidence="11">Glutathione hydrolase small chain</fullName>
        </recommendedName>
    </component>
</protein>
<evidence type="ECO:0000256" key="10">
    <source>
        <dbReference type="PIRSR" id="PIRSR600101-2"/>
    </source>
</evidence>
<dbReference type="EC" id="3.4.19.13" evidence="11"/>
<comment type="similarity">
    <text evidence="3 11">Belongs to the gamma-glutamyltransferase family.</text>
</comment>
<evidence type="ECO:0000256" key="1">
    <source>
        <dbReference type="ARBA" id="ARBA00001049"/>
    </source>
</evidence>
<dbReference type="EC" id="2.3.2.2" evidence="11"/>
<sequence length="579" mass="60966">MRPFRTHLLLATALVCSTGAMAQQATPEAPQPEETTAIAERQSVRADNFMVASAHPLATEAGHAVLARGGSAADAAVAVQVMLGLVEPQSSGLGGGAFLLHYDAALGEITTYDARETAPLAADETYWLNEAGEPLPFMEAVVGGRSAGVPGTPKLLEAIHADHGRLPWGSLFEDAITTAEDGFSVSQRMADAIAGAQGLDAFVATAEYFLPGGEPLAEGDLLLNPDYARTLRLFADQGAAPFYTGAIARDIVAAVRTNINPGMLTLEDFERYAVIDRAPVCIDYRAYEVCGMGPPSSGGLTVGQMLGMLEPFDLAALGEGPEARHLFIEASRLAFADRGLYMADADFVDMPEGLLDDGYLASRSALIDPETAMETAEPGTPPWTEASLFAPDTERPRHGTSHFVIVDSYGNMISATTTIESGFGSRVMTNGFLLNNELTDFAFAPEANGLPVANRVEPGKRPRSSMAPTIVLEDGAPVLLTGSPGGANIINYTALSLIAILDWEMDPQEAIDLPHVTNLNGPTRVEEGEGAEAMIEGLAEFGHTAEAANLNSGLHVIQITDDGLVGAADKRREGVVMGD</sequence>
<dbReference type="PRINTS" id="PR01210">
    <property type="entry name" value="GGTRANSPTASE"/>
</dbReference>
<dbReference type="GO" id="GO:0006751">
    <property type="term" value="P:glutathione catabolic process"/>
    <property type="evidence" value="ECO:0007669"/>
    <property type="project" value="UniProtKB-UniRule"/>
</dbReference>
<evidence type="ECO:0000256" key="6">
    <source>
        <dbReference type="ARBA" id="ARBA00023145"/>
    </source>
</evidence>
<evidence type="ECO:0000256" key="4">
    <source>
        <dbReference type="ARBA" id="ARBA00022679"/>
    </source>
</evidence>
<keyword evidence="11" id="KW-0317">Glutathione biosynthesis</keyword>
<feature type="binding site" evidence="10">
    <location>
        <position position="486"/>
    </location>
    <ligand>
        <name>L-glutamate</name>
        <dbReference type="ChEBI" id="CHEBI:29985"/>
    </ligand>
</feature>
<keyword evidence="7 11" id="KW-0012">Acyltransferase</keyword>
<keyword evidence="12" id="KW-0732">Signal</keyword>
<keyword evidence="14" id="KW-1185">Reference proteome</keyword>
<dbReference type="GO" id="GO:0036374">
    <property type="term" value="F:glutathione hydrolase activity"/>
    <property type="evidence" value="ECO:0007669"/>
    <property type="project" value="UniProtKB-UniRule"/>
</dbReference>
<keyword evidence="6 11" id="KW-0865">Zymogen</keyword>
<accession>A0A433XBC9</accession>
<dbReference type="InterPro" id="IPR029055">
    <property type="entry name" value="Ntn_hydrolases_N"/>
</dbReference>
<dbReference type="Proteomes" id="UP000281547">
    <property type="component" value="Unassembled WGS sequence"/>
</dbReference>
<proteinExistence type="inferred from homology"/>
<evidence type="ECO:0000256" key="11">
    <source>
        <dbReference type="RuleBase" id="RU368036"/>
    </source>
</evidence>
<dbReference type="AlphaFoldDB" id="A0A433XBC9"/>
<dbReference type="Gene3D" id="1.10.246.130">
    <property type="match status" value="1"/>
</dbReference>
<feature type="binding site" evidence="10">
    <location>
        <position position="115"/>
    </location>
    <ligand>
        <name>L-glutamate</name>
        <dbReference type="ChEBI" id="CHEBI:29985"/>
    </ligand>
</feature>
<evidence type="ECO:0000256" key="12">
    <source>
        <dbReference type="SAM" id="SignalP"/>
    </source>
</evidence>
<comment type="catalytic activity">
    <reaction evidence="1 11">
        <text>an S-substituted glutathione + H2O = an S-substituted L-cysteinylglycine + L-glutamate</text>
        <dbReference type="Rhea" id="RHEA:59468"/>
        <dbReference type="ChEBI" id="CHEBI:15377"/>
        <dbReference type="ChEBI" id="CHEBI:29985"/>
        <dbReference type="ChEBI" id="CHEBI:90779"/>
        <dbReference type="ChEBI" id="CHEBI:143103"/>
        <dbReference type="EC" id="3.4.19.13"/>
    </reaction>
</comment>
<dbReference type="SUPFAM" id="SSF56235">
    <property type="entry name" value="N-terminal nucleophile aminohydrolases (Ntn hydrolases)"/>
    <property type="match status" value="1"/>
</dbReference>
<evidence type="ECO:0000313" key="14">
    <source>
        <dbReference type="Proteomes" id="UP000281547"/>
    </source>
</evidence>
<gene>
    <name evidence="13" type="primary">ggt</name>
    <name evidence="13" type="ORF">EMQ25_11100</name>
</gene>
<dbReference type="OrthoDB" id="9781342at2"/>
<feature type="binding site" evidence="10">
    <location>
        <begin position="464"/>
        <end position="465"/>
    </location>
    <ligand>
        <name>L-glutamate</name>
        <dbReference type="ChEBI" id="CHEBI:29985"/>
    </ligand>
</feature>
<dbReference type="UniPathway" id="UPA00204"/>